<reference evidence="6" key="1">
    <citation type="submission" date="2025-08" db="UniProtKB">
        <authorList>
            <consortium name="RefSeq"/>
        </authorList>
    </citation>
    <scope>IDENTIFICATION</scope>
</reference>
<dbReference type="EC" id="4.3.2.7" evidence="2"/>
<evidence type="ECO:0000313" key="6">
    <source>
        <dbReference type="RefSeq" id="XP_014672395.1"/>
    </source>
</evidence>
<dbReference type="Proteomes" id="UP000695022">
    <property type="component" value="Unplaced"/>
</dbReference>
<gene>
    <name evidence="6" type="primary">LOC106812902</name>
</gene>
<organism evidence="5 6">
    <name type="scientific">Priapulus caudatus</name>
    <name type="common">Priapulid worm</name>
    <dbReference type="NCBI Taxonomy" id="37621"/>
    <lineage>
        <taxon>Eukaryota</taxon>
        <taxon>Metazoa</taxon>
        <taxon>Ecdysozoa</taxon>
        <taxon>Scalidophora</taxon>
        <taxon>Priapulida</taxon>
        <taxon>Priapulimorpha</taxon>
        <taxon>Priapulimorphida</taxon>
        <taxon>Priapulidae</taxon>
        <taxon>Priapulus</taxon>
    </lineage>
</organism>
<sequence>MKCSSGLPVRFWVFGYGSLIWKPGFSYTSKTVGYVKGFSLKFWQGNCTHRGTPEKPGRVATLITDKNALAWGVAYEVVGPEQTEEAYEHLNMRECNLGGYQTCITDFHAHAGDDSTALVSTLPVVVYIATEENPHYVGASSIDTMALDIASAEGQCGHNVEYLMKLTRFFHEEDLLDDELFALERAVMRILDERGVPLSSLMNHSCCPLNDVPELETSAHDRENFSAFWWEKIRSAPSWRAALEDVEKDRGSNDIESLTICGTIKEATSKTVKVVV</sequence>
<dbReference type="CDD" id="cd06661">
    <property type="entry name" value="GGCT_like"/>
    <property type="match status" value="1"/>
</dbReference>
<evidence type="ECO:0000256" key="2">
    <source>
        <dbReference type="ARBA" id="ARBA00012344"/>
    </source>
</evidence>
<dbReference type="PANTHER" id="PTHR12192:SF26">
    <property type="entry name" value="GLUTATHIONE-SPECIFIC GAMMA-GLUTAMYLCYCLOTRANSFERASE 1"/>
    <property type="match status" value="1"/>
</dbReference>
<keyword evidence="3" id="KW-0456">Lyase</keyword>
<proteinExistence type="inferred from homology"/>
<comment type="similarity">
    <text evidence="1">Belongs to the gamma-glutamylcyclotransferase family. ChaC subfamily.</text>
</comment>
<dbReference type="GeneID" id="106812902"/>
<dbReference type="InterPro" id="IPR006840">
    <property type="entry name" value="ChaC"/>
</dbReference>
<evidence type="ECO:0000313" key="5">
    <source>
        <dbReference type="Proteomes" id="UP000695022"/>
    </source>
</evidence>
<keyword evidence="5" id="KW-1185">Reference proteome</keyword>
<dbReference type="PANTHER" id="PTHR12192">
    <property type="entry name" value="CATION TRANSPORT PROTEIN CHAC-RELATED"/>
    <property type="match status" value="1"/>
</dbReference>
<evidence type="ECO:0000256" key="1">
    <source>
        <dbReference type="ARBA" id="ARBA00009662"/>
    </source>
</evidence>
<protein>
    <recommendedName>
        <fullName evidence="2">glutathione-specific gamma-glutamylcyclotransferase</fullName>
        <ecNumber evidence="2">4.3.2.7</ecNumber>
    </recommendedName>
</protein>
<dbReference type="Gene3D" id="3.10.490.10">
    <property type="entry name" value="Gamma-glutamyl cyclotransferase-like"/>
    <property type="match status" value="1"/>
</dbReference>
<comment type="catalytic activity">
    <reaction evidence="4">
        <text>glutathione = L-cysteinylglycine + 5-oxo-L-proline</text>
        <dbReference type="Rhea" id="RHEA:47724"/>
        <dbReference type="ChEBI" id="CHEBI:57925"/>
        <dbReference type="ChEBI" id="CHEBI:58402"/>
        <dbReference type="ChEBI" id="CHEBI:61694"/>
        <dbReference type="EC" id="4.3.2.7"/>
    </reaction>
</comment>
<dbReference type="Pfam" id="PF04752">
    <property type="entry name" value="ChaC"/>
    <property type="match status" value="1"/>
</dbReference>
<dbReference type="RefSeq" id="XP_014672395.1">
    <property type="nucleotide sequence ID" value="XM_014816909.1"/>
</dbReference>
<name>A0ABM1EJM4_PRICU</name>
<evidence type="ECO:0000256" key="4">
    <source>
        <dbReference type="ARBA" id="ARBA00048073"/>
    </source>
</evidence>
<dbReference type="InterPro" id="IPR013024">
    <property type="entry name" value="GGCT-like"/>
</dbReference>
<dbReference type="SUPFAM" id="SSF110857">
    <property type="entry name" value="Gamma-glutamyl cyclotransferase-like"/>
    <property type="match status" value="1"/>
</dbReference>
<accession>A0ABM1EJM4</accession>
<evidence type="ECO:0000256" key="3">
    <source>
        <dbReference type="ARBA" id="ARBA00023239"/>
    </source>
</evidence>
<dbReference type="InterPro" id="IPR036568">
    <property type="entry name" value="GGCT-like_sf"/>
</dbReference>